<accession>A0A9Q8Z779</accession>
<dbReference type="AlphaFoldDB" id="A0A9Q8Z779"/>
<evidence type="ECO:0000256" key="1">
    <source>
        <dbReference type="SAM" id="MobiDB-lite"/>
    </source>
</evidence>
<dbReference type="OrthoDB" id="3877279at2759"/>
<dbReference type="EMBL" id="CP089275">
    <property type="protein sequence ID" value="USP75568.1"/>
    <property type="molecule type" value="Genomic_DNA"/>
</dbReference>
<organism evidence="2 3">
    <name type="scientific">Curvularia clavata</name>
    <dbReference type="NCBI Taxonomy" id="95742"/>
    <lineage>
        <taxon>Eukaryota</taxon>
        <taxon>Fungi</taxon>
        <taxon>Dikarya</taxon>
        <taxon>Ascomycota</taxon>
        <taxon>Pezizomycotina</taxon>
        <taxon>Dothideomycetes</taxon>
        <taxon>Pleosporomycetidae</taxon>
        <taxon>Pleosporales</taxon>
        <taxon>Pleosporineae</taxon>
        <taxon>Pleosporaceae</taxon>
        <taxon>Curvularia</taxon>
    </lineage>
</organism>
<gene>
    <name evidence="2" type="ORF">yc1106_02842</name>
</gene>
<dbReference type="Proteomes" id="UP001056012">
    <property type="component" value="Chromosome 2"/>
</dbReference>
<protein>
    <submittedName>
        <fullName evidence="2">Uncharacterized protein</fullName>
    </submittedName>
</protein>
<reference evidence="2" key="1">
    <citation type="submission" date="2021-12" db="EMBL/GenBank/DDBJ databases">
        <title>Curvularia clavata genome.</title>
        <authorList>
            <person name="Cao Y."/>
        </authorList>
    </citation>
    <scope>NUCLEOTIDE SEQUENCE</scope>
    <source>
        <strain evidence="2">Yc1106</strain>
    </source>
</reference>
<sequence>MDFSPALSINSDMTDEELDRYFASCVPLSNLPTPPPAKEPTPATPRRLACHPPRTPQPSQPCTSTCPSNVAASPTLVAYAAHLANLVPLNVSTQRPHASVIQGFLLRAGLPDDIVAFAACILDGLSSRFAAAWRDALAPTNDGRTTQDLLRTDAHISPDVIVLAALSLAHGFLVDRMRSSRHWCVKESNGAFQVHQMEATKRAMLHDMDYRLSRISNDMVQRRLKNMQPTNASPSLAATHDETDTKLPRRRNLGFTLQGAAVWQHGVQTPEPSP</sequence>
<evidence type="ECO:0000313" key="2">
    <source>
        <dbReference type="EMBL" id="USP75568.1"/>
    </source>
</evidence>
<feature type="compositionally biased region" description="Polar residues" evidence="1">
    <location>
        <begin position="227"/>
        <end position="236"/>
    </location>
</feature>
<proteinExistence type="predicted"/>
<feature type="region of interest" description="Disordered" evidence="1">
    <location>
        <begin position="227"/>
        <end position="247"/>
    </location>
</feature>
<name>A0A9Q8Z779_CURCL</name>
<feature type="compositionally biased region" description="Pro residues" evidence="1">
    <location>
        <begin position="32"/>
        <end position="43"/>
    </location>
</feature>
<evidence type="ECO:0000313" key="3">
    <source>
        <dbReference type="Proteomes" id="UP001056012"/>
    </source>
</evidence>
<dbReference type="VEuPathDB" id="FungiDB:yc1106_02842"/>
<feature type="region of interest" description="Disordered" evidence="1">
    <location>
        <begin position="32"/>
        <end position="65"/>
    </location>
</feature>
<keyword evidence="3" id="KW-1185">Reference proteome</keyword>